<evidence type="ECO:0000313" key="2">
    <source>
        <dbReference type="Proteomes" id="UP000594638"/>
    </source>
</evidence>
<organism evidence="1 2">
    <name type="scientific">Olea europaea subsp. europaea</name>
    <dbReference type="NCBI Taxonomy" id="158383"/>
    <lineage>
        <taxon>Eukaryota</taxon>
        <taxon>Viridiplantae</taxon>
        <taxon>Streptophyta</taxon>
        <taxon>Embryophyta</taxon>
        <taxon>Tracheophyta</taxon>
        <taxon>Spermatophyta</taxon>
        <taxon>Magnoliopsida</taxon>
        <taxon>eudicotyledons</taxon>
        <taxon>Gunneridae</taxon>
        <taxon>Pentapetalae</taxon>
        <taxon>asterids</taxon>
        <taxon>lamiids</taxon>
        <taxon>Lamiales</taxon>
        <taxon>Oleaceae</taxon>
        <taxon>Oleeae</taxon>
        <taxon>Olea</taxon>
    </lineage>
</organism>
<accession>A0A8S0QV73</accession>
<gene>
    <name evidence="1" type="ORF">OLEA9_A064128</name>
</gene>
<comment type="caution">
    <text evidence="1">The sequence shown here is derived from an EMBL/GenBank/DDBJ whole genome shotgun (WGS) entry which is preliminary data.</text>
</comment>
<dbReference type="EMBL" id="CACTIH010001965">
    <property type="protein sequence ID" value="CAA2970216.1"/>
    <property type="molecule type" value="Genomic_DNA"/>
</dbReference>
<reference evidence="1 2" key="1">
    <citation type="submission" date="2019-12" db="EMBL/GenBank/DDBJ databases">
        <authorList>
            <person name="Alioto T."/>
            <person name="Alioto T."/>
            <person name="Gomez Garrido J."/>
        </authorList>
    </citation>
    <scope>NUCLEOTIDE SEQUENCE [LARGE SCALE GENOMIC DNA]</scope>
</reference>
<proteinExistence type="predicted"/>
<dbReference type="Gramene" id="OE9A064128T1">
    <property type="protein sequence ID" value="OE9A064128C1"/>
    <property type="gene ID" value="OE9A064128"/>
</dbReference>
<keyword evidence="2" id="KW-1185">Reference proteome</keyword>
<dbReference type="Proteomes" id="UP000594638">
    <property type="component" value="Unassembled WGS sequence"/>
</dbReference>
<protein>
    <submittedName>
        <fullName evidence="1">Uncharacterized protein</fullName>
    </submittedName>
</protein>
<dbReference type="AlphaFoldDB" id="A0A8S0QV73"/>
<name>A0A8S0QV73_OLEEU</name>
<sequence length="103" mass="12520">MCKSSKPQDSWLEWGTSKVFKAQFRVRELEVITLSTNLGETIRDLRDEIRSWFCRFGDRVHGWERGEIMSGFLFMFTQLQSNFWVRRVWELGWDNDMTFNFHM</sequence>
<evidence type="ECO:0000313" key="1">
    <source>
        <dbReference type="EMBL" id="CAA2970216.1"/>
    </source>
</evidence>